<evidence type="ECO:0000256" key="10">
    <source>
        <dbReference type="SAM" id="SignalP"/>
    </source>
</evidence>
<name>A0AA88HSB7_ARTSF</name>
<evidence type="ECO:0000256" key="4">
    <source>
        <dbReference type="ARBA" id="ARBA00022862"/>
    </source>
</evidence>
<comment type="cofactor">
    <cofactor evidence="9">
        <name>Cu cation</name>
        <dbReference type="ChEBI" id="CHEBI:23378"/>
    </cofactor>
    <text evidence="9">Binds 1 copper ion per subunit.</text>
</comment>
<dbReference type="AlphaFoldDB" id="A0AA88HSB7"/>
<dbReference type="CDD" id="cd00305">
    <property type="entry name" value="Cu-Zn_Superoxide_Dismutase"/>
    <property type="match status" value="1"/>
</dbReference>
<comment type="function">
    <text evidence="9">Destroys radicals which are normally produced within the cells and which are toxic to biological systems.</text>
</comment>
<reference evidence="12" key="1">
    <citation type="submission" date="2023-07" db="EMBL/GenBank/DDBJ databases">
        <title>Chromosome-level genome assembly of Artemia franciscana.</title>
        <authorList>
            <person name="Jo E."/>
        </authorList>
    </citation>
    <scope>NUCLEOTIDE SEQUENCE</scope>
    <source>
        <tissue evidence="12">Whole body</tissue>
    </source>
</reference>
<dbReference type="EMBL" id="JAVRJZ010000011">
    <property type="protein sequence ID" value="KAK2717055.1"/>
    <property type="molecule type" value="Genomic_DNA"/>
</dbReference>
<dbReference type="InterPro" id="IPR024134">
    <property type="entry name" value="SOD_Cu/Zn_/chaperone"/>
</dbReference>
<accession>A0AA88HSB7</accession>
<evidence type="ECO:0000256" key="7">
    <source>
        <dbReference type="ARBA" id="ARBA00023157"/>
    </source>
</evidence>
<keyword evidence="6 9" id="KW-0186">Copper</keyword>
<dbReference type="FunFam" id="2.60.40.200:FF:000003">
    <property type="entry name" value="Superoxide dismutase [Cu-Zn], chloroplastic"/>
    <property type="match status" value="1"/>
</dbReference>
<dbReference type="Proteomes" id="UP001187531">
    <property type="component" value="Unassembled WGS sequence"/>
</dbReference>
<keyword evidence="10" id="KW-0732">Signal</keyword>
<dbReference type="InterPro" id="IPR018152">
    <property type="entry name" value="SOD_Cu/Zn_BS"/>
</dbReference>
<dbReference type="PROSITE" id="PS00332">
    <property type="entry name" value="SOD_CU_ZN_2"/>
    <property type="match status" value="1"/>
</dbReference>
<comment type="catalytic activity">
    <reaction evidence="8 9">
        <text>2 superoxide + 2 H(+) = H2O2 + O2</text>
        <dbReference type="Rhea" id="RHEA:20696"/>
        <dbReference type="ChEBI" id="CHEBI:15378"/>
        <dbReference type="ChEBI" id="CHEBI:15379"/>
        <dbReference type="ChEBI" id="CHEBI:16240"/>
        <dbReference type="ChEBI" id="CHEBI:18421"/>
        <dbReference type="EC" id="1.15.1.1"/>
    </reaction>
</comment>
<dbReference type="InterPro" id="IPR036423">
    <property type="entry name" value="SOD-like_Cu/Zn_dom_sf"/>
</dbReference>
<keyword evidence="5 9" id="KW-0560">Oxidoreductase</keyword>
<evidence type="ECO:0000256" key="8">
    <source>
        <dbReference type="ARBA" id="ARBA00049204"/>
    </source>
</evidence>
<feature type="signal peptide" evidence="10">
    <location>
        <begin position="1"/>
        <end position="17"/>
    </location>
</feature>
<feature type="chain" id="PRO_5041731393" description="Superoxide dismutase [Cu-Zn]" evidence="10">
    <location>
        <begin position="18"/>
        <end position="222"/>
    </location>
</feature>
<dbReference type="PROSITE" id="PS00087">
    <property type="entry name" value="SOD_CU_ZN_1"/>
    <property type="match status" value="1"/>
</dbReference>
<evidence type="ECO:0000256" key="6">
    <source>
        <dbReference type="ARBA" id="ARBA00023008"/>
    </source>
</evidence>
<dbReference type="PANTHER" id="PTHR10003">
    <property type="entry name" value="SUPEROXIDE DISMUTASE CU-ZN -RELATED"/>
    <property type="match status" value="1"/>
</dbReference>
<keyword evidence="2 9" id="KW-0479">Metal-binding</keyword>
<dbReference type="PRINTS" id="PR00068">
    <property type="entry name" value="CUZNDISMTASE"/>
</dbReference>
<comment type="cofactor">
    <cofactor evidence="9">
        <name>Zn(2+)</name>
        <dbReference type="ChEBI" id="CHEBI:29105"/>
    </cofactor>
    <text evidence="9">Binds 1 zinc ion per subunit.</text>
</comment>
<comment type="similarity">
    <text evidence="1 9">Belongs to the Cu-Zn superoxide dismutase family.</text>
</comment>
<evidence type="ECO:0000256" key="3">
    <source>
        <dbReference type="ARBA" id="ARBA00022833"/>
    </source>
</evidence>
<evidence type="ECO:0000256" key="9">
    <source>
        <dbReference type="RuleBase" id="RU000393"/>
    </source>
</evidence>
<gene>
    <name evidence="12" type="ORF">QYM36_007261</name>
</gene>
<dbReference type="InterPro" id="IPR001424">
    <property type="entry name" value="SOD_Cu_Zn_dom"/>
</dbReference>
<keyword evidence="13" id="KW-1185">Reference proteome</keyword>
<organism evidence="12 13">
    <name type="scientific">Artemia franciscana</name>
    <name type="common">Brine shrimp</name>
    <name type="synonym">Artemia sanfranciscana</name>
    <dbReference type="NCBI Taxonomy" id="6661"/>
    <lineage>
        <taxon>Eukaryota</taxon>
        <taxon>Metazoa</taxon>
        <taxon>Ecdysozoa</taxon>
        <taxon>Arthropoda</taxon>
        <taxon>Crustacea</taxon>
        <taxon>Branchiopoda</taxon>
        <taxon>Anostraca</taxon>
        <taxon>Artemiidae</taxon>
        <taxon>Artemia</taxon>
    </lineage>
</organism>
<keyword evidence="7" id="KW-1015">Disulfide bond</keyword>
<protein>
    <recommendedName>
        <fullName evidence="9">Superoxide dismutase [Cu-Zn]</fullName>
        <ecNumber evidence="9">1.15.1.1</ecNumber>
    </recommendedName>
</protein>
<evidence type="ECO:0000256" key="2">
    <source>
        <dbReference type="ARBA" id="ARBA00022723"/>
    </source>
</evidence>
<dbReference type="EC" id="1.15.1.1" evidence="9"/>
<evidence type="ECO:0000256" key="5">
    <source>
        <dbReference type="ARBA" id="ARBA00023002"/>
    </source>
</evidence>
<dbReference type="SUPFAM" id="SSF49329">
    <property type="entry name" value="Cu,Zn superoxide dismutase-like"/>
    <property type="match status" value="1"/>
</dbReference>
<evidence type="ECO:0000259" key="11">
    <source>
        <dbReference type="Pfam" id="PF00080"/>
    </source>
</evidence>
<dbReference type="GO" id="GO:0004784">
    <property type="term" value="F:superoxide dismutase activity"/>
    <property type="evidence" value="ECO:0007669"/>
    <property type="project" value="UniProtKB-EC"/>
</dbReference>
<feature type="domain" description="Superoxide dismutase copper/zinc binding" evidence="11">
    <location>
        <begin position="82"/>
        <end position="218"/>
    </location>
</feature>
<evidence type="ECO:0000313" key="12">
    <source>
        <dbReference type="EMBL" id="KAK2717055.1"/>
    </source>
</evidence>
<keyword evidence="4" id="KW-0049">Antioxidant</keyword>
<proteinExistence type="inferred from homology"/>
<comment type="caution">
    <text evidence="12">The sequence shown here is derived from an EMBL/GenBank/DDBJ whole genome shotgun (WGS) entry which is preliminary data.</text>
</comment>
<keyword evidence="3 9" id="KW-0862">Zinc</keyword>
<sequence>MNLIIFSLLFIAAMANARNLRVIADSPKVLIRSAPPIPHYRSAVHDVFVKPYNRDGGRYRFDPFSHQEPKAAIAKLTGNAGVEGVIRIEQSLPPSGPIRIFGNITGLRPGPHGFHIHQKGDITGGCGSTGSHYNPAKLDHGAKESYARHVGDLGNIIADQNGVAHIDTIDDIASLTGHYNILGRAFVVHEKEDDLGRGGDDGSRKTGNAGGRLACGVIGLVE</sequence>
<evidence type="ECO:0000256" key="1">
    <source>
        <dbReference type="ARBA" id="ARBA00010457"/>
    </source>
</evidence>
<dbReference type="Gene3D" id="2.60.40.200">
    <property type="entry name" value="Superoxide dismutase, copper/zinc binding domain"/>
    <property type="match status" value="1"/>
</dbReference>
<dbReference type="Pfam" id="PF00080">
    <property type="entry name" value="Sod_Cu"/>
    <property type="match status" value="1"/>
</dbReference>
<dbReference type="GO" id="GO:0005507">
    <property type="term" value="F:copper ion binding"/>
    <property type="evidence" value="ECO:0007669"/>
    <property type="project" value="InterPro"/>
</dbReference>
<evidence type="ECO:0000313" key="13">
    <source>
        <dbReference type="Proteomes" id="UP001187531"/>
    </source>
</evidence>